<dbReference type="Proteomes" id="UP000009168">
    <property type="component" value="Unassembled WGS sequence"/>
</dbReference>
<feature type="coiled-coil region" evidence="1">
    <location>
        <begin position="282"/>
        <end position="309"/>
    </location>
</feature>
<organism evidence="3 4">
    <name type="scientific">Tetrahymena thermophila (strain SB210)</name>
    <dbReference type="NCBI Taxonomy" id="312017"/>
    <lineage>
        <taxon>Eukaryota</taxon>
        <taxon>Sar</taxon>
        <taxon>Alveolata</taxon>
        <taxon>Ciliophora</taxon>
        <taxon>Intramacronucleata</taxon>
        <taxon>Oligohymenophorea</taxon>
        <taxon>Hymenostomatida</taxon>
        <taxon>Tetrahymenina</taxon>
        <taxon>Tetrahymenidae</taxon>
        <taxon>Tetrahymena</taxon>
    </lineage>
</organism>
<proteinExistence type="predicted"/>
<accession>W7XLF9</accession>
<evidence type="ECO:0000313" key="3">
    <source>
        <dbReference type="EMBL" id="EWS76219.1"/>
    </source>
</evidence>
<evidence type="ECO:0000256" key="1">
    <source>
        <dbReference type="SAM" id="Coils"/>
    </source>
</evidence>
<feature type="compositionally biased region" description="Polar residues" evidence="2">
    <location>
        <begin position="270"/>
        <end position="279"/>
    </location>
</feature>
<sequence length="724" mass="85764">MEKIQEAENILTPSHIQKEFLSDINYKILSAMFVIEKMRVSLQMSDLIKSVKIFLKNEDMLKSLNYIEDALQKSDLKTQEKRKYEFFLLIKSQIYLIYAFTMQKVQQFTQSISAYEIYLNLKEKLLDFDFVSYSFKQKEQQNAYYSMYLYFYYKYCKSLTKDKQDEKALQSICKGNFMLNKFYSNDFIKKEDIQKFTIKFSQLNQKVEDMIKQNVVSNIHKQNQILNIQSPKFKDEQLKQLRLYFKMSKQNAQKKDQSNLNRSKSEGAIQANSMNNDSNGKIEISKIDIEKIEQNSKKEEELQESKQNSLKDQNSFISNLDYLNSFLDDEQLEQSYGNNKFNQMEYDQLYNNLKTEEEEQNINEKYKKLIVKKQIDIKGLTDRQQPQKLTPLNVLLAKSDIMMDQYFNIQKFQTEYGQINQNETTKTITEPKYENKNVSKAFDKYNIIKQDLALSQRCKSLHFNETLPMNQITNITQMNASNINTQLDSRRVSNLHSQRYKNNSLWSQNSQLMSANYSRDLQRRNSGQNKLIVNQANSITNSQIKQTKRGDESNKNQQIERVNTNENFLTKKKLSLNLNLNKLKEENQFSQNESQQLQLKQQIVNQFKNKHIQVYSNAFRTKSGSITERPRSSINNNTLLVQKIRNNKLFSQDKQNDFKVKSALTSPRNSQKTDQTNRQKYKTPIHQRIKNNCELIKDLDIEFELQYLMIIRTTLNRSLCIKNT</sequence>
<name>W7XLF9_TETTS</name>
<evidence type="ECO:0000313" key="4">
    <source>
        <dbReference type="Proteomes" id="UP000009168"/>
    </source>
</evidence>
<feature type="compositionally biased region" description="Polar residues" evidence="2">
    <location>
        <begin position="663"/>
        <end position="678"/>
    </location>
</feature>
<dbReference type="KEGG" id="tet:TTHERM_000181109"/>
<evidence type="ECO:0000256" key="2">
    <source>
        <dbReference type="SAM" id="MobiDB-lite"/>
    </source>
</evidence>
<dbReference type="AlphaFoldDB" id="W7XLF9"/>
<dbReference type="InParanoid" id="W7XLF9"/>
<feature type="compositionally biased region" description="Polar residues" evidence="2">
    <location>
        <begin position="533"/>
        <end position="545"/>
    </location>
</feature>
<feature type="region of interest" description="Disordered" evidence="2">
    <location>
        <begin position="533"/>
        <end position="556"/>
    </location>
</feature>
<feature type="region of interest" description="Disordered" evidence="2">
    <location>
        <begin position="660"/>
        <end position="683"/>
    </location>
</feature>
<keyword evidence="1" id="KW-0175">Coiled coil</keyword>
<dbReference type="RefSeq" id="XP_012651266.1">
    <property type="nucleotide sequence ID" value="XM_012795812.1"/>
</dbReference>
<gene>
    <name evidence="3" type="ORF">TTHERM_000181109</name>
</gene>
<dbReference type="EMBL" id="GG662840">
    <property type="protein sequence ID" value="EWS76219.1"/>
    <property type="molecule type" value="Genomic_DNA"/>
</dbReference>
<feature type="region of interest" description="Disordered" evidence="2">
    <location>
        <begin position="250"/>
        <end position="282"/>
    </location>
</feature>
<feature type="coiled-coil region" evidence="1">
    <location>
        <begin position="566"/>
        <end position="600"/>
    </location>
</feature>
<dbReference type="GeneID" id="24437678"/>
<keyword evidence="4" id="KW-1185">Reference proteome</keyword>
<reference evidence="4" key="1">
    <citation type="journal article" date="2006" name="PLoS Biol.">
        <title>Macronuclear genome sequence of the ciliate Tetrahymena thermophila, a model eukaryote.</title>
        <authorList>
            <person name="Eisen J.A."/>
            <person name="Coyne R.S."/>
            <person name="Wu M."/>
            <person name="Wu D."/>
            <person name="Thiagarajan M."/>
            <person name="Wortman J.R."/>
            <person name="Badger J.H."/>
            <person name="Ren Q."/>
            <person name="Amedeo P."/>
            <person name="Jones K.M."/>
            <person name="Tallon L.J."/>
            <person name="Delcher A.L."/>
            <person name="Salzberg S.L."/>
            <person name="Silva J.C."/>
            <person name="Haas B.J."/>
            <person name="Majoros W.H."/>
            <person name="Farzad M."/>
            <person name="Carlton J.M."/>
            <person name="Smith R.K. Jr."/>
            <person name="Garg J."/>
            <person name="Pearlman R.E."/>
            <person name="Karrer K.M."/>
            <person name="Sun L."/>
            <person name="Manning G."/>
            <person name="Elde N.C."/>
            <person name="Turkewitz A.P."/>
            <person name="Asai D.J."/>
            <person name="Wilkes D.E."/>
            <person name="Wang Y."/>
            <person name="Cai H."/>
            <person name="Collins K."/>
            <person name="Stewart B.A."/>
            <person name="Lee S.R."/>
            <person name="Wilamowska K."/>
            <person name="Weinberg Z."/>
            <person name="Ruzzo W.L."/>
            <person name="Wloga D."/>
            <person name="Gaertig J."/>
            <person name="Frankel J."/>
            <person name="Tsao C.-C."/>
            <person name="Gorovsky M.A."/>
            <person name="Keeling P.J."/>
            <person name="Waller R.F."/>
            <person name="Patron N.J."/>
            <person name="Cherry J.M."/>
            <person name="Stover N.A."/>
            <person name="Krieger C.J."/>
            <person name="del Toro C."/>
            <person name="Ryder H.F."/>
            <person name="Williamson S.C."/>
            <person name="Barbeau R.A."/>
            <person name="Hamilton E.P."/>
            <person name="Orias E."/>
        </authorList>
    </citation>
    <scope>NUCLEOTIDE SEQUENCE [LARGE SCALE GENOMIC DNA]</scope>
    <source>
        <strain evidence="4">SB210</strain>
    </source>
</reference>
<protein>
    <submittedName>
        <fullName evidence="3">Uncharacterized protein</fullName>
    </submittedName>
</protein>